<evidence type="ECO:0000259" key="3">
    <source>
        <dbReference type="Pfam" id="PF18435"/>
    </source>
</evidence>
<dbReference type="SUPFAM" id="SSF53474">
    <property type="entry name" value="alpha/beta-Hydrolases"/>
    <property type="match status" value="1"/>
</dbReference>
<dbReference type="Proteomes" id="UP001519296">
    <property type="component" value="Unassembled WGS sequence"/>
</dbReference>
<proteinExistence type="predicted"/>
<protein>
    <submittedName>
        <fullName evidence="4">Glucan-binding protein</fullName>
    </submittedName>
</protein>
<keyword evidence="2" id="KW-0378">Hydrolase</keyword>
<dbReference type="InterPro" id="IPR050955">
    <property type="entry name" value="Plant_Biomass_Hydrol_Est"/>
</dbReference>
<dbReference type="InterPro" id="IPR010126">
    <property type="entry name" value="Esterase_phb"/>
</dbReference>
<accession>A0ABS5B3Q1</accession>
<evidence type="ECO:0000256" key="2">
    <source>
        <dbReference type="ARBA" id="ARBA00022801"/>
    </source>
</evidence>
<organism evidence="4 5">
    <name type="scientific">Streptococcus oricebi</name>
    <dbReference type="NCBI Taxonomy" id="1547447"/>
    <lineage>
        <taxon>Bacteria</taxon>
        <taxon>Bacillati</taxon>
        <taxon>Bacillota</taxon>
        <taxon>Bacilli</taxon>
        <taxon>Lactobacillales</taxon>
        <taxon>Streptococcaceae</taxon>
        <taxon>Streptococcus</taxon>
    </lineage>
</organism>
<dbReference type="PANTHER" id="PTHR43037:SF5">
    <property type="entry name" value="FERULOYL ESTERASE"/>
    <property type="match status" value="1"/>
</dbReference>
<comment type="caution">
    <text evidence="4">The sequence shown here is derived from an EMBL/GenBank/DDBJ whole genome shotgun (WGS) entry which is preliminary data.</text>
</comment>
<evidence type="ECO:0000313" key="5">
    <source>
        <dbReference type="Proteomes" id="UP001519296"/>
    </source>
</evidence>
<dbReference type="Pfam" id="PF18435">
    <property type="entry name" value="EstA_Ig_like"/>
    <property type="match status" value="1"/>
</dbReference>
<dbReference type="RefSeq" id="WP_209627955.1">
    <property type="nucleotide sequence ID" value="NZ_PRDG01000003.1"/>
</dbReference>
<evidence type="ECO:0000256" key="1">
    <source>
        <dbReference type="ARBA" id="ARBA00022729"/>
    </source>
</evidence>
<evidence type="ECO:0000313" key="4">
    <source>
        <dbReference type="EMBL" id="MBP2623457.1"/>
    </source>
</evidence>
<sequence length="463" mass="50998">MRKIQQSFLALFLGLLLFLSVLPVAAERSWPRNISVAKTSLVINNYEFGPAVDKLVLEMNDYVTRVDTSSLQVKTMGVDRRVTKAYLSDAQGREARQNASKYLALDLAVDSFNSDDPTQTAQPFSFDLTTYRNSWVSSYPVKVDGLRLSPYYGRRLIQVNSEQETIANKIIPSAQVFSERGAYSLPYAAYQPQSAGSGEKKPLLVWLHGIGEAGEDINFPLLANEVNKLTQEEIQSHFTSTGTGAQKGAYVLIPQSPTAWGESQEAALKETIESYVAAHPDIDRSRIYLMGGSNGASMTVDMGVSYPDTFAALVPIAGLLSSRVQVTESAGDNIYSLDEKSMTALKDQPIWLITARADESVPVDSNTLPFYKGLLHGGASNKWLTYYENVQGTELAQTYNGHWSWIYLFHDQITGVQNPDNARTWPGLTGMVATDAAKGGDAQATVNGQAYNNIFDWLNAQRR</sequence>
<dbReference type="InterPro" id="IPR029058">
    <property type="entry name" value="AB_hydrolase_fold"/>
</dbReference>
<reference evidence="4 5" key="1">
    <citation type="submission" date="2018-02" db="EMBL/GenBank/DDBJ databases">
        <title>Draft genome sequence of Streptococcus oricebi CCUG 70868T type strain.</title>
        <authorList>
            <person name="Mendez V."/>
            <person name="Salva-Serra F."/>
            <person name="Jaen-Luchoro D."/>
            <person name="Gonzales-Siles L."/>
            <person name="Karlsson R."/>
            <person name="Engstrom-Jakobsson H."/>
            <person name="Busquets A."/>
            <person name="Gomila M."/>
            <person name="Pineiro-Iglesias B."/>
            <person name="Bennasar-Figueras A."/>
            <person name="Seeger M."/>
            <person name="Moore E."/>
        </authorList>
    </citation>
    <scope>NUCLEOTIDE SEQUENCE [LARGE SCALE GENOMIC DNA]</scope>
    <source>
        <strain evidence="4 5">CCUG 70868</strain>
    </source>
</reference>
<dbReference type="Pfam" id="PF10503">
    <property type="entry name" value="Esterase_PHB"/>
    <property type="match status" value="1"/>
</dbReference>
<dbReference type="Gene3D" id="2.60.40.2180">
    <property type="match status" value="1"/>
</dbReference>
<dbReference type="Gene3D" id="3.40.50.1820">
    <property type="entry name" value="alpha/beta hydrolase"/>
    <property type="match status" value="1"/>
</dbReference>
<gene>
    <name evidence="4" type="ORF">C4K46_05820</name>
</gene>
<dbReference type="InterPro" id="IPR041172">
    <property type="entry name" value="EstA_Ig-like_N"/>
</dbReference>
<feature type="domain" description="Esterase Ig-like N-terminal" evidence="3">
    <location>
        <begin position="39"/>
        <end position="142"/>
    </location>
</feature>
<dbReference type="PANTHER" id="PTHR43037">
    <property type="entry name" value="UNNAMED PRODUCT-RELATED"/>
    <property type="match status" value="1"/>
</dbReference>
<keyword evidence="5" id="KW-1185">Reference proteome</keyword>
<name>A0ABS5B3Q1_9STRE</name>
<dbReference type="EMBL" id="PRDG01000003">
    <property type="protein sequence ID" value="MBP2623457.1"/>
    <property type="molecule type" value="Genomic_DNA"/>
</dbReference>
<keyword evidence="1" id="KW-0732">Signal</keyword>